<protein>
    <submittedName>
        <fullName evidence="1">Uncharacterized protein</fullName>
    </submittedName>
</protein>
<dbReference type="AlphaFoldDB" id="A0A9P4SIU4"/>
<proteinExistence type="predicted"/>
<comment type="caution">
    <text evidence="1">The sequence shown here is derived from an EMBL/GenBank/DDBJ whole genome shotgun (WGS) entry which is preliminary data.</text>
</comment>
<accession>A0A9P4SIU4</accession>
<dbReference type="Proteomes" id="UP000799429">
    <property type="component" value="Unassembled WGS sequence"/>
</dbReference>
<reference evidence="1" key="1">
    <citation type="journal article" date="2020" name="Stud. Mycol.">
        <title>101 Dothideomycetes genomes: a test case for predicting lifestyles and emergence of pathogens.</title>
        <authorList>
            <person name="Haridas S."/>
            <person name="Albert R."/>
            <person name="Binder M."/>
            <person name="Bloem J."/>
            <person name="Labutti K."/>
            <person name="Salamov A."/>
            <person name="Andreopoulos B."/>
            <person name="Baker S."/>
            <person name="Barry K."/>
            <person name="Bills G."/>
            <person name="Bluhm B."/>
            <person name="Cannon C."/>
            <person name="Castanera R."/>
            <person name="Culley D."/>
            <person name="Daum C."/>
            <person name="Ezra D."/>
            <person name="Gonzalez J."/>
            <person name="Henrissat B."/>
            <person name="Kuo A."/>
            <person name="Liang C."/>
            <person name="Lipzen A."/>
            <person name="Lutzoni F."/>
            <person name="Magnuson J."/>
            <person name="Mondo S."/>
            <person name="Nolan M."/>
            <person name="Ohm R."/>
            <person name="Pangilinan J."/>
            <person name="Park H.-J."/>
            <person name="Ramirez L."/>
            <person name="Alfaro M."/>
            <person name="Sun H."/>
            <person name="Tritt A."/>
            <person name="Yoshinaga Y."/>
            <person name="Zwiers L.-H."/>
            <person name="Turgeon B."/>
            <person name="Goodwin S."/>
            <person name="Spatafora J."/>
            <person name="Crous P."/>
            <person name="Grigoriev I."/>
        </authorList>
    </citation>
    <scope>NUCLEOTIDE SEQUENCE</scope>
    <source>
        <strain evidence="1">CBS 101060</strain>
    </source>
</reference>
<dbReference type="EMBL" id="MU006089">
    <property type="protein sequence ID" value="KAF2842585.1"/>
    <property type="molecule type" value="Genomic_DNA"/>
</dbReference>
<name>A0A9P4SIU4_9PEZI</name>
<gene>
    <name evidence="1" type="ORF">M501DRAFT_993303</name>
</gene>
<evidence type="ECO:0000313" key="1">
    <source>
        <dbReference type="EMBL" id="KAF2842585.1"/>
    </source>
</evidence>
<sequence length="103" mass="11676">MHTTGTSVLLLLFPDENQGAGNSTLTGRYHVPAMFSASSWFLDLYYVEAGNWSLLERFIHRQISWSLFCAFPTKQLASDFASQTRRMGAHVVPHFTSIPRAWP</sequence>
<evidence type="ECO:0000313" key="2">
    <source>
        <dbReference type="Proteomes" id="UP000799429"/>
    </source>
</evidence>
<keyword evidence="2" id="KW-1185">Reference proteome</keyword>
<organism evidence="1 2">
    <name type="scientific">Patellaria atrata CBS 101060</name>
    <dbReference type="NCBI Taxonomy" id="1346257"/>
    <lineage>
        <taxon>Eukaryota</taxon>
        <taxon>Fungi</taxon>
        <taxon>Dikarya</taxon>
        <taxon>Ascomycota</taxon>
        <taxon>Pezizomycotina</taxon>
        <taxon>Dothideomycetes</taxon>
        <taxon>Dothideomycetes incertae sedis</taxon>
        <taxon>Patellariales</taxon>
        <taxon>Patellariaceae</taxon>
        <taxon>Patellaria</taxon>
    </lineage>
</organism>